<feature type="region of interest" description="Disordered" evidence="1">
    <location>
        <begin position="56"/>
        <end position="96"/>
    </location>
</feature>
<proteinExistence type="predicted"/>
<dbReference type="AlphaFoldDB" id="A0AAV7V9E4"/>
<comment type="caution">
    <text evidence="2">The sequence shown here is derived from an EMBL/GenBank/DDBJ whole genome shotgun (WGS) entry which is preliminary data.</text>
</comment>
<organism evidence="2 3">
    <name type="scientific">Pleurodeles waltl</name>
    <name type="common">Iberian ribbed newt</name>
    <dbReference type="NCBI Taxonomy" id="8319"/>
    <lineage>
        <taxon>Eukaryota</taxon>
        <taxon>Metazoa</taxon>
        <taxon>Chordata</taxon>
        <taxon>Craniata</taxon>
        <taxon>Vertebrata</taxon>
        <taxon>Euteleostomi</taxon>
        <taxon>Amphibia</taxon>
        <taxon>Batrachia</taxon>
        <taxon>Caudata</taxon>
        <taxon>Salamandroidea</taxon>
        <taxon>Salamandridae</taxon>
        <taxon>Pleurodelinae</taxon>
        <taxon>Pleurodeles</taxon>
    </lineage>
</organism>
<keyword evidence="3" id="KW-1185">Reference proteome</keyword>
<feature type="compositionally biased region" description="Polar residues" evidence="1">
    <location>
        <begin position="59"/>
        <end position="81"/>
    </location>
</feature>
<reference evidence="2" key="1">
    <citation type="journal article" date="2022" name="bioRxiv">
        <title>Sequencing and chromosome-scale assembly of the giantPleurodeles waltlgenome.</title>
        <authorList>
            <person name="Brown T."/>
            <person name="Elewa A."/>
            <person name="Iarovenko S."/>
            <person name="Subramanian E."/>
            <person name="Araus A.J."/>
            <person name="Petzold A."/>
            <person name="Susuki M."/>
            <person name="Suzuki K.-i.T."/>
            <person name="Hayashi T."/>
            <person name="Toyoda A."/>
            <person name="Oliveira C."/>
            <person name="Osipova E."/>
            <person name="Leigh N.D."/>
            <person name="Simon A."/>
            <person name="Yun M.H."/>
        </authorList>
    </citation>
    <scope>NUCLEOTIDE SEQUENCE</scope>
    <source>
        <strain evidence="2">20211129_DDA</strain>
        <tissue evidence="2">Liver</tissue>
    </source>
</reference>
<evidence type="ECO:0000313" key="2">
    <source>
        <dbReference type="EMBL" id="KAJ1197036.1"/>
    </source>
</evidence>
<gene>
    <name evidence="2" type="ORF">NDU88_000898</name>
</gene>
<evidence type="ECO:0000313" key="3">
    <source>
        <dbReference type="Proteomes" id="UP001066276"/>
    </source>
</evidence>
<protein>
    <submittedName>
        <fullName evidence="2">Uncharacterized protein</fullName>
    </submittedName>
</protein>
<accession>A0AAV7V9E4</accession>
<dbReference type="EMBL" id="JANPWB010000003">
    <property type="protein sequence ID" value="KAJ1197036.1"/>
    <property type="molecule type" value="Genomic_DNA"/>
</dbReference>
<name>A0AAV7V9E4_PLEWA</name>
<dbReference type="Proteomes" id="UP001066276">
    <property type="component" value="Chromosome 2_1"/>
</dbReference>
<sequence>MMVRLRASRAEGKAADDTTESCSGIHLTRHLSRQALHYPGARREAGGLRLGGLLRPQKTDAQTSGSSQCGETDLQEATTIPRSMRSETKIAGAVAM</sequence>
<evidence type="ECO:0000256" key="1">
    <source>
        <dbReference type="SAM" id="MobiDB-lite"/>
    </source>
</evidence>